<dbReference type="Pfam" id="PF00929">
    <property type="entry name" value="RNase_T"/>
    <property type="match status" value="1"/>
</dbReference>
<evidence type="ECO:0000313" key="5">
    <source>
        <dbReference type="EMBL" id="GAT67035.1"/>
    </source>
</evidence>
<evidence type="ECO:0000256" key="2">
    <source>
        <dbReference type="ARBA" id="ARBA00022801"/>
    </source>
</evidence>
<organism evidence="5 6">
    <name type="scientific">Planomonospora sphaerica</name>
    <dbReference type="NCBI Taxonomy" id="161355"/>
    <lineage>
        <taxon>Bacteria</taxon>
        <taxon>Bacillati</taxon>
        <taxon>Actinomycetota</taxon>
        <taxon>Actinomycetes</taxon>
        <taxon>Streptosporangiales</taxon>
        <taxon>Streptosporangiaceae</taxon>
        <taxon>Planomonospora</taxon>
    </lineage>
</organism>
<keyword evidence="3" id="KW-0269">Exonuclease</keyword>
<name>A0A161LK65_9ACTN</name>
<gene>
    <name evidence="5" type="ORF">PS9374_02688</name>
</gene>
<dbReference type="GO" id="GO:0003676">
    <property type="term" value="F:nucleic acid binding"/>
    <property type="evidence" value="ECO:0007669"/>
    <property type="project" value="InterPro"/>
</dbReference>
<evidence type="ECO:0000313" key="6">
    <source>
        <dbReference type="Proteomes" id="UP000077701"/>
    </source>
</evidence>
<keyword evidence="2" id="KW-0378">Hydrolase</keyword>
<keyword evidence="6" id="KW-1185">Reference proteome</keyword>
<dbReference type="CDD" id="cd06127">
    <property type="entry name" value="DEDDh"/>
    <property type="match status" value="1"/>
</dbReference>
<evidence type="ECO:0000259" key="4">
    <source>
        <dbReference type="SMART" id="SM00479"/>
    </source>
</evidence>
<feature type="domain" description="Exonuclease" evidence="4">
    <location>
        <begin position="1"/>
        <end position="133"/>
    </location>
</feature>
<dbReference type="AlphaFoldDB" id="A0A161LK65"/>
<dbReference type="GO" id="GO:0008408">
    <property type="term" value="F:3'-5' exonuclease activity"/>
    <property type="evidence" value="ECO:0007669"/>
    <property type="project" value="TreeGrafter"/>
</dbReference>
<reference evidence="5 6" key="1">
    <citation type="journal article" date="2016" name="Genome Announc.">
        <title>Draft Genome Sequence of Planomonospora sphaerica JCM9374, a Rare Actinomycete.</title>
        <authorList>
            <person name="Dohra H."/>
            <person name="Suzuki T."/>
            <person name="Inoue Y."/>
            <person name="Kodani S."/>
        </authorList>
    </citation>
    <scope>NUCLEOTIDE SEQUENCE [LARGE SCALE GENOMIC DNA]</scope>
    <source>
        <strain evidence="5 6">JCM 9374</strain>
    </source>
</reference>
<dbReference type="PANTHER" id="PTHR30231">
    <property type="entry name" value="DNA POLYMERASE III SUBUNIT EPSILON"/>
    <property type="match status" value="1"/>
</dbReference>
<accession>A0A161LK65</accession>
<dbReference type="SMART" id="SM00479">
    <property type="entry name" value="EXOIII"/>
    <property type="match status" value="1"/>
</dbReference>
<dbReference type="EMBL" id="BDCX01000006">
    <property type="protein sequence ID" value="GAT67035.1"/>
    <property type="molecule type" value="Genomic_DNA"/>
</dbReference>
<dbReference type="InterPro" id="IPR012337">
    <property type="entry name" value="RNaseH-like_sf"/>
</dbReference>
<sequence length="160" mass="17263">MLCTLIQPLHTITHFATRLYHLTDHDVATAPRWAQIAPAVCDTLQGAWIAAHNAHVDFQALTRHLPGWEPAAVVDTLRLARAALPQAPGHSLDALLAHTGITVTDIPGRRHRAAFDAHATARLLLTLAGRYPTWDALTAVAVPPGLPGGTAAKHEEQTLW</sequence>
<reference evidence="6" key="2">
    <citation type="submission" date="2016-04" db="EMBL/GenBank/DDBJ databases">
        <title>Planomonospora sphaerica JCM9374 whole genome shotgun sequence.</title>
        <authorList>
            <person name="Suzuki T."/>
            <person name="Dohra H."/>
            <person name="Kodani S."/>
        </authorList>
    </citation>
    <scope>NUCLEOTIDE SEQUENCE [LARGE SCALE GENOMIC DNA]</scope>
    <source>
        <strain evidence="6">JCM 9374</strain>
    </source>
</reference>
<dbReference type="InterPro" id="IPR013520">
    <property type="entry name" value="Ribonucl_H"/>
</dbReference>
<dbReference type="Proteomes" id="UP000077701">
    <property type="component" value="Unassembled WGS sequence"/>
</dbReference>
<protein>
    <submittedName>
        <fullName evidence="5">DNA polymerase III subunit epsilon</fullName>
    </submittedName>
</protein>
<dbReference type="SUPFAM" id="SSF53098">
    <property type="entry name" value="Ribonuclease H-like"/>
    <property type="match status" value="1"/>
</dbReference>
<dbReference type="InterPro" id="IPR036397">
    <property type="entry name" value="RNaseH_sf"/>
</dbReference>
<keyword evidence="1" id="KW-0540">Nuclease</keyword>
<proteinExistence type="predicted"/>
<comment type="caution">
    <text evidence="5">The sequence shown here is derived from an EMBL/GenBank/DDBJ whole genome shotgun (WGS) entry which is preliminary data.</text>
</comment>
<evidence type="ECO:0000256" key="1">
    <source>
        <dbReference type="ARBA" id="ARBA00022722"/>
    </source>
</evidence>
<dbReference type="PANTHER" id="PTHR30231:SF4">
    <property type="entry name" value="PROTEIN NEN2"/>
    <property type="match status" value="1"/>
</dbReference>
<dbReference type="STRING" id="161355.PS9374_02688"/>
<dbReference type="Gene3D" id="3.30.420.10">
    <property type="entry name" value="Ribonuclease H-like superfamily/Ribonuclease H"/>
    <property type="match status" value="1"/>
</dbReference>
<evidence type="ECO:0000256" key="3">
    <source>
        <dbReference type="ARBA" id="ARBA00022839"/>
    </source>
</evidence>